<dbReference type="AlphaFoldDB" id="A0A8H7DFF5"/>
<evidence type="ECO:0000313" key="5">
    <source>
        <dbReference type="Proteomes" id="UP000620124"/>
    </source>
</evidence>
<keyword evidence="5" id="KW-1185">Reference proteome</keyword>
<comment type="caution">
    <text evidence="4">The sequence shown here is derived from an EMBL/GenBank/DDBJ whole genome shotgun (WGS) entry which is preliminary data.</text>
</comment>
<feature type="transmembrane region" description="Helical" evidence="2">
    <location>
        <begin position="315"/>
        <end position="336"/>
    </location>
</feature>
<keyword evidence="2" id="KW-0472">Membrane</keyword>
<keyword evidence="2" id="KW-0812">Transmembrane</keyword>
<proteinExistence type="predicted"/>
<name>A0A8H7DFF5_9AGAR</name>
<organism evidence="4 5">
    <name type="scientific">Mycena venus</name>
    <dbReference type="NCBI Taxonomy" id="2733690"/>
    <lineage>
        <taxon>Eukaryota</taxon>
        <taxon>Fungi</taxon>
        <taxon>Dikarya</taxon>
        <taxon>Basidiomycota</taxon>
        <taxon>Agaricomycotina</taxon>
        <taxon>Agaricomycetes</taxon>
        <taxon>Agaricomycetidae</taxon>
        <taxon>Agaricales</taxon>
        <taxon>Marasmiineae</taxon>
        <taxon>Mycenaceae</taxon>
        <taxon>Mycena</taxon>
    </lineage>
</organism>
<feature type="compositionally biased region" description="Low complexity" evidence="1">
    <location>
        <begin position="407"/>
        <end position="425"/>
    </location>
</feature>
<evidence type="ECO:0000256" key="3">
    <source>
        <dbReference type="SAM" id="SignalP"/>
    </source>
</evidence>
<dbReference type="Proteomes" id="UP000620124">
    <property type="component" value="Unassembled WGS sequence"/>
</dbReference>
<dbReference type="EMBL" id="JACAZI010000002">
    <property type="protein sequence ID" value="KAF7369476.1"/>
    <property type="molecule type" value="Genomic_DNA"/>
</dbReference>
<keyword evidence="2" id="KW-1133">Transmembrane helix</keyword>
<keyword evidence="3" id="KW-0732">Signal</keyword>
<feature type="region of interest" description="Disordered" evidence="1">
    <location>
        <begin position="364"/>
        <end position="436"/>
    </location>
</feature>
<accession>A0A8H7DFF5</accession>
<reference evidence="4" key="1">
    <citation type="submission" date="2020-05" db="EMBL/GenBank/DDBJ databases">
        <title>Mycena genomes resolve the evolution of fungal bioluminescence.</title>
        <authorList>
            <person name="Tsai I.J."/>
        </authorList>
    </citation>
    <scope>NUCLEOTIDE SEQUENCE</scope>
    <source>
        <strain evidence="4">CCC161011</strain>
    </source>
</reference>
<sequence length="458" mass="47888">MLPSGSTLASCVLLALSTVARGDYFSKNPLVDKAIPYDKIPCSQSPDSCPTDYYFCLWAPRSPGSTIGDTEGDEVAWCIKNGHGTRMIPAGAITGVQLVQTPSYIQIAGTINQAMLNIQDDDAGGELDSGGQDGEGNPMGGLVYTNVFPASNGNNDTISRPSTGYCKSLRLRNVADGVLTLCFSFMGNSAFCGKICDQTKSNPQGLCNNVYDRLGCKYNVPSNAQAGTFEACKGDDMLPVGVYVGADRQTSIYHQPAATDPIGSIPYKPTPAPTSSCTPFQSAVIFAATAGSGNSGMTLISLHTRYTGAKHRSKAGAIAGGVVGGTAAVVLGFLGFCTFRRPYGACTVLPTENIGSENDEFRPWAENEATGGSSTASAATPPSSTPARDPKQPIILRWDPPAPAPRPESASPTRPEFASPPQSVSAPPPHPSSLPSCEELATKVERLREHITALSPPA</sequence>
<protein>
    <submittedName>
        <fullName evidence="4">Uncharacterized protein</fullName>
    </submittedName>
</protein>
<evidence type="ECO:0000256" key="1">
    <source>
        <dbReference type="SAM" id="MobiDB-lite"/>
    </source>
</evidence>
<gene>
    <name evidence="4" type="ORF">MVEN_00277300</name>
</gene>
<dbReference type="OrthoDB" id="2564904at2759"/>
<evidence type="ECO:0000256" key="2">
    <source>
        <dbReference type="SAM" id="Phobius"/>
    </source>
</evidence>
<feature type="chain" id="PRO_5034218785" evidence="3">
    <location>
        <begin position="23"/>
        <end position="458"/>
    </location>
</feature>
<evidence type="ECO:0000313" key="4">
    <source>
        <dbReference type="EMBL" id="KAF7369476.1"/>
    </source>
</evidence>
<feature type="signal peptide" evidence="3">
    <location>
        <begin position="1"/>
        <end position="22"/>
    </location>
</feature>
<feature type="compositionally biased region" description="Low complexity" evidence="1">
    <location>
        <begin position="369"/>
        <end position="387"/>
    </location>
</feature>